<accession>A0A545WCX6</accession>
<keyword evidence="3" id="KW-1185">Reference proteome</keyword>
<feature type="region of interest" description="Disordered" evidence="1">
    <location>
        <begin position="1"/>
        <end position="45"/>
    </location>
</feature>
<evidence type="ECO:0000313" key="3">
    <source>
        <dbReference type="Proteomes" id="UP000315783"/>
    </source>
</evidence>
<protein>
    <submittedName>
        <fullName evidence="2">DUF1690 domain-containing protein</fullName>
    </submittedName>
</protein>
<feature type="compositionally biased region" description="Low complexity" evidence="1">
    <location>
        <begin position="76"/>
        <end position="87"/>
    </location>
</feature>
<organism evidence="2 3">
    <name type="scientific">Cordyceps javanica</name>
    <dbReference type="NCBI Taxonomy" id="43265"/>
    <lineage>
        <taxon>Eukaryota</taxon>
        <taxon>Fungi</taxon>
        <taxon>Dikarya</taxon>
        <taxon>Ascomycota</taxon>
        <taxon>Pezizomycotina</taxon>
        <taxon>Sordariomycetes</taxon>
        <taxon>Hypocreomycetidae</taxon>
        <taxon>Hypocreales</taxon>
        <taxon>Cordycipitaceae</taxon>
        <taxon>Cordyceps</taxon>
    </lineage>
</organism>
<sequence length="171" mass="18548">MGSSTSKPEPSGYQWKASGTPGVSMPVLDSLQSSPETDASRAKLLEQQVQARVGEELRKLQKREADALAAAHDKIAAASSGQNGSAADEGGPDGSATTRFTVGKEVDALRRKLEARKQVRALPEAVESARGRVVECLRANDRRPLDCWQEVEDFKTEVQKLEKSWVDKVVS</sequence>
<comment type="caution">
    <text evidence="2">The sequence shown here is derived from an EMBL/GenBank/DDBJ whole genome shotgun (WGS) entry which is preliminary data.</text>
</comment>
<evidence type="ECO:0000256" key="1">
    <source>
        <dbReference type="SAM" id="MobiDB-lite"/>
    </source>
</evidence>
<dbReference type="Pfam" id="PF07956">
    <property type="entry name" value="DUF1690"/>
    <property type="match status" value="1"/>
</dbReference>
<evidence type="ECO:0000313" key="2">
    <source>
        <dbReference type="EMBL" id="TQW00658.1"/>
    </source>
</evidence>
<reference evidence="2 3" key="1">
    <citation type="journal article" date="2019" name="Appl. Microbiol. Biotechnol.">
        <title>Genome sequence of Isaria javanica and comparative genome analysis insights into family S53 peptidase evolution in fungal entomopathogens.</title>
        <authorList>
            <person name="Lin R."/>
            <person name="Zhang X."/>
            <person name="Xin B."/>
            <person name="Zou M."/>
            <person name="Gao Y."/>
            <person name="Qin F."/>
            <person name="Hu Q."/>
            <person name="Xie B."/>
            <person name="Cheng X."/>
        </authorList>
    </citation>
    <scope>NUCLEOTIDE SEQUENCE [LARGE SCALE GENOMIC DNA]</scope>
    <source>
        <strain evidence="2 3">IJ1G</strain>
    </source>
</reference>
<dbReference type="Proteomes" id="UP000315783">
    <property type="component" value="Unassembled WGS sequence"/>
</dbReference>
<dbReference type="OrthoDB" id="5544375at2759"/>
<feature type="region of interest" description="Disordered" evidence="1">
    <location>
        <begin position="64"/>
        <end position="101"/>
    </location>
</feature>
<name>A0A545WCX6_9HYPO</name>
<dbReference type="AlphaFoldDB" id="A0A545WCX6"/>
<feature type="compositionally biased region" description="Basic and acidic residues" evidence="1">
    <location>
        <begin position="64"/>
        <end position="75"/>
    </location>
</feature>
<gene>
    <name evidence="2" type="ORF">IF1G_00589</name>
</gene>
<dbReference type="EMBL" id="SPUK01000001">
    <property type="protein sequence ID" value="TQW00658.1"/>
    <property type="molecule type" value="Genomic_DNA"/>
</dbReference>
<dbReference type="InterPro" id="IPR012471">
    <property type="entry name" value="DUF1690"/>
</dbReference>
<proteinExistence type="predicted"/>